<reference evidence="1" key="1">
    <citation type="journal article" date="2015" name="Nature">
        <title>Complex archaea that bridge the gap between prokaryotes and eukaryotes.</title>
        <authorList>
            <person name="Spang A."/>
            <person name="Saw J.H."/>
            <person name="Jorgensen S.L."/>
            <person name="Zaremba-Niedzwiedzka K."/>
            <person name="Martijn J."/>
            <person name="Lind A.E."/>
            <person name="van Eijk R."/>
            <person name="Schleper C."/>
            <person name="Guy L."/>
            <person name="Ettema T.J."/>
        </authorList>
    </citation>
    <scope>NUCLEOTIDE SEQUENCE</scope>
</reference>
<dbReference type="AlphaFoldDB" id="A0A0F8ZR54"/>
<name>A0A0F8ZR54_9ZZZZ</name>
<protein>
    <submittedName>
        <fullName evidence="1">Uncharacterized protein</fullName>
    </submittedName>
</protein>
<comment type="caution">
    <text evidence="1">The sequence shown here is derived from an EMBL/GenBank/DDBJ whole genome shotgun (WGS) entry which is preliminary data.</text>
</comment>
<gene>
    <name evidence="1" type="ORF">LCGC14_2939710</name>
</gene>
<accession>A0A0F8ZR54</accession>
<feature type="non-terminal residue" evidence="1">
    <location>
        <position position="1"/>
    </location>
</feature>
<organism evidence="1">
    <name type="scientific">marine sediment metagenome</name>
    <dbReference type="NCBI Taxonomy" id="412755"/>
    <lineage>
        <taxon>unclassified sequences</taxon>
        <taxon>metagenomes</taxon>
        <taxon>ecological metagenomes</taxon>
    </lineage>
</organism>
<proteinExistence type="predicted"/>
<sequence length="166" mass="18795">FAYKDKVNPRQVGIVFDLPKTCDTLNWQRKAQWTVYPPDHIGRPTGQAKALRDTQRPKIALRSKPNWPWSLDSNALGTNDFRATRYSILWTSLKDAAGYGVMVKSNGTQSTRCWLQDDAIRLLVADFSTGGADPYFARHLAGERRPIDKGDILKDTVHLELIDPLK</sequence>
<evidence type="ECO:0000313" key="1">
    <source>
        <dbReference type="EMBL" id="KKK68869.1"/>
    </source>
</evidence>
<dbReference type="EMBL" id="LAZR01058932">
    <property type="protein sequence ID" value="KKK68869.1"/>
    <property type="molecule type" value="Genomic_DNA"/>
</dbReference>